<sequence>MAELGVAVSVVGIISFGIGTAQSLLKYYGSWRGQDSDVADMCASLDSLSRTLAVLSETFRRQDPPSMSIQKRVVESVDCVNMAMKKLEDELEKEKNTESPKPEVRTVLRRHVRRALYPFKEETLRKIQNAVSQARSDLDLILQVLHIESISDIRPEIKLLVRWKEDEETKSILYWLSPVNFWLKQEDVCKQREAGTGKWLLEHPDFLEWEKGNKEMLWCCGSPGVGKTVLASAIIEFLENDLSLPSIGLAFIYCKHKENLVQSVEYFLGAIVRQLVERRQTIPLEVRSRYERHRGKETNPTRQEYVDLLRLLAHEFSEVYVVIDALDECIDKNGYIIWHGLLSKLKSSVSNLRLLYTSRDIEDIAGILTGSTPIEIRASEADIQAYVQAQVKSTASLLSICEQDAELENNIPQAIASKAEGIFLAAQLYIEFLASKTNPRAVKKALNALPSTLNENYEEAMKRIERSPTKPLAFKVLKWIVYAVRPLQLEEVLHAMAVDELGPEDESVIKDCLTPPDIIVNACAGMIRIDKESNVVSLVHKTTQEYFDKNGTNHFPHAHRDITTICITYLSLKEFESGACQNDNEFEQRLQLHKLYDYASHNWGYHARAASTLISEVNSFLQRKTQVEASIQALLAVKLYLFDLEYSQRFPKEMTGLHLAAFFGVKATVPLLLEKGADVNSKASDGRTPLHLASENGRVKTIQLLLEKGADVNSRASNGQTPLYLASKNGHIKTIQLLLEKGADISSRASDGRTLLHLASENGHVKTIQLLFEKGADVNSRASDGQTPLHLASKNGHVKTIQLLLGKGADISSRASDGRTLLHLASENGHVKTIQLLFEKGADVNSKASDGQTPLYLASKNKHLEIVQLLLEKGADVNTAT</sequence>
<dbReference type="Proteomes" id="UP000184330">
    <property type="component" value="Unassembled WGS sequence"/>
</dbReference>
<dbReference type="Gene3D" id="1.25.40.20">
    <property type="entry name" value="Ankyrin repeat-containing domain"/>
    <property type="match status" value="3"/>
</dbReference>
<dbReference type="AlphaFoldDB" id="A0A1L7WLA3"/>
<evidence type="ECO:0000259" key="4">
    <source>
        <dbReference type="Pfam" id="PF24883"/>
    </source>
</evidence>
<dbReference type="Pfam" id="PF22939">
    <property type="entry name" value="WHD_GPIID"/>
    <property type="match status" value="1"/>
</dbReference>
<reference evidence="5 6" key="1">
    <citation type="submission" date="2016-03" db="EMBL/GenBank/DDBJ databases">
        <authorList>
            <person name="Ploux O."/>
        </authorList>
    </citation>
    <scope>NUCLEOTIDE SEQUENCE [LARGE SCALE GENOMIC DNA]</scope>
    <source>
        <strain evidence="5 6">UAMH 11012</strain>
    </source>
</reference>
<feature type="domain" description="Nephrocystin 3-like N-terminal" evidence="4">
    <location>
        <begin position="195"/>
        <end position="359"/>
    </location>
</feature>
<dbReference type="SUPFAM" id="SSF52540">
    <property type="entry name" value="P-loop containing nucleoside triphosphate hydrolases"/>
    <property type="match status" value="1"/>
</dbReference>
<evidence type="ECO:0000256" key="2">
    <source>
        <dbReference type="PROSITE-ProRule" id="PRU00023"/>
    </source>
</evidence>
<feature type="repeat" description="ANK" evidence="2">
    <location>
        <begin position="784"/>
        <end position="816"/>
    </location>
</feature>
<evidence type="ECO:0000313" key="5">
    <source>
        <dbReference type="EMBL" id="CZR53535.1"/>
    </source>
</evidence>
<dbReference type="SUPFAM" id="SSF48403">
    <property type="entry name" value="Ankyrin repeat"/>
    <property type="match status" value="1"/>
</dbReference>
<dbReference type="Pfam" id="PF12796">
    <property type="entry name" value="Ank_2"/>
    <property type="match status" value="2"/>
</dbReference>
<dbReference type="PANTHER" id="PTHR10039">
    <property type="entry name" value="AMELOGENIN"/>
    <property type="match status" value="1"/>
</dbReference>
<feature type="repeat" description="ANK" evidence="2">
    <location>
        <begin position="817"/>
        <end position="849"/>
    </location>
</feature>
<dbReference type="PROSITE" id="PS50297">
    <property type="entry name" value="ANK_REP_REGION"/>
    <property type="match status" value="7"/>
</dbReference>
<evidence type="ECO:0000259" key="3">
    <source>
        <dbReference type="Pfam" id="PF22939"/>
    </source>
</evidence>
<dbReference type="OrthoDB" id="195446at2759"/>
<name>A0A1L7WLA3_9HELO</name>
<protein>
    <submittedName>
        <fullName evidence="5">Uncharacterized protein</fullName>
    </submittedName>
</protein>
<dbReference type="PRINTS" id="PR01415">
    <property type="entry name" value="ANKYRIN"/>
</dbReference>
<dbReference type="SMART" id="SM00248">
    <property type="entry name" value="ANK"/>
    <property type="match status" value="7"/>
</dbReference>
<keyword evidence="2" id="KW-0040">ANK repeat</keyword>
<accession>A0A1L7WLA3</accession>
<feature type="repeat" description="ANK" evidence="2">
    <location>
        <begin position="718"/>
        <end position="750"/>
    </location>
</feature>
<dbReference type="PROSITE" id="PS50088">
    <property type="entry name" value="ANK_REPEAT"/>
    <property type="match status" value="7"/>
</dbReference>
<dbReference type="EMBL" id="FJOG01000004">
    <property type="protein sequence ID" value="CZR53535.1"/>
    <property type="molecule type" value="Genomic_DNA"/>
</dbReference>
<feature type="repeat" description="ANK" evidence="2">
    <location>
        <begin position="850"/>
        <end position="881"/>
    </location>
</feature>
<feature type="repeat" description="ANK" evidence="2">
    <location>
        <begin position="751"/>
        <end position="783"/>
    </location>
</feature>
<dbReference type="InterPro" id="IPR056884">
    <property type="entry name" value="NPHP3-like_N"/>
</dbReference>
<dbReference type="InterPro" id="IPR036770">
    <property type="entry name" value="Ankyrin_rpt-contain_sf"/>
</dbReference>
<dbReference type="InterPro" id="IPR054471">
    <property type="entry name" value="GPIID_WHD"/>
</dbReference>
<dbReference type="Gene3D" id="3.40.50.300">
    <property type="entry name" value="P-loop containing nucleotide triphosphate hydrolases"/>
    <property type="match status" value="1"/>
</dbReference>
<evidence type="ECO:0000256" key="1">
    <source>
        <dbReference type="ARBA" id="ARBA00022737"/>
    </source>
</evidence>
<keyword evidence="1" id="KW-0677">Repeat</keyword>
<dbReference type="Pfam" id="PF00023">
    <property type="entry name" value="Ank"/>
    <property type="match status" value="1"/>
</dbReference>
<proteinExistence type="predicted"/>
<organism evidence="5 6">
    <name type="scientific">Phialocephala subalpina</name>
    <dbReference type="NCBI Taxonomy" id="576137"/>
    <lineage>
        <taxon>Eukaryota</taxon>
        <taxon>Fungi</taxon>
        <taxon>Dikarya</taxon>
        <taxon>Ascomycota</taxon>
        <taxon>Pezizomycotina</taxon>
        <taxon>Leotiomycetes</taxon>
        <taxon>Helotiales</taxon>
        <taxon>Mollisiaceae</taxon>
        <taxon>Phialocephala</taxon>
        <taxon>Phialocephala fortinii species complex</taxon>
    </lineage>
</organism>
<feature type="repeat" description="ANK" evidence="2">
    <location>
        <begin position="652"/>
        <end position="684"/>
    </location>
</feature>
<evidence type="ECO:0000313" key="6">
    <source>
        <dbReference type="Proteomes" id="UP000184330"/>
    </source>
</evidence>
<feature type="repeat" description="ANK" evidence="2">
    <location>
        <begin position="685"/>
        <end position="717"/>
    </location>
</feature>
<dbReference type="STRING" id="576137.A0A1L7WLA3"/>
<dbReference type="InterPro" id="IPR027417">
    <property type="entry name" value="P-loop_NTPase"/>
</dbReference>
<dbReference type="Pfam" id="PF24883">
    <property type="entry name" value="NPHP3_N"/>
    <property type="match status" value="1"/>
</dbReference>
<keyword evidence="6" id="KW-1185">Reference proteome</keyword>
<feature type="domain" description="GPI inositol-deacylase winged helix" evidence="3">
    <location>
        <begin position="469"/>
        <end position="552"/>
    </location>
</feature>
<dbReference type="PANTHER" id="PTHR10039:SF15">
    <property type="entry name" value="NACHT DOMAIN-CONTAINING PROTEIN"/>
    <property type="match status" value="1"/>
</dbReference>
<dbReference type="InterPro" id="IPR002110">
    <property type="entry name" value="Ankyrin_rpt"/>
</dbReference>
<gene>
    <name evidence="5" type="ORF">PAC_03414</name>
</gene>